<dbReference type="EMBL" id="CP036318">
    <property type="protein sequence ID" value="QDV57161.1"/>
    <property type="molecule type" value="Genomic_DNA"/>
</dbReference>
<evidence type="ECO:0000313" key="2">
    <source>
        <dbReference type="Proteomes" id="UP000316770"/>
    </source>
</evidence>
<dbReference type="Proteomes" id="UP000316770">
    <property type="component" value="Chromosome"/>
</dbReference>
<name>A0A518IVP6_9BACT</name>
<dbReference type="RefSeq" id="WP_145286323.1">
    <property type="nucleotide sequence ID" value="NZ_CP036318.1"/>
</dbReference>
<dbReference type="AlphaFoldDB" id="A0A518IVP6"/>
<accession>A0A518IVP6</accession>
<organism evidence="1 2">
    <name type="scientific">Rosistilla oblonga</name>
    <dbReference type="NCBI Taxonomy" id="2527990"/>
    <lineage>
        <taxon>Bacteria</taxon>
        <taxon>Pseudomonadati</taxon>
        <taxon>Planctomycetota</taxon>
        <taxon>Planctomycetia</taxon>
        <taxon>Pirellulales</taxon>
        <taxon>Pirellulaceae</taxon>
        <taxon>Rosistilla</taxon>
    </lineage>
</organism>
<proteinExistence type="predicted"/>
<evidence type="ECO:0000313" key="1">
    <source>
        <dbReference type="EMBL" id="QDV57161.1"/>
    </source>
</evidence>
<keyword evidence="2" id="KW-1185">Reference proteome</keyword>
<sequence length="80" mass="8929">MNIELSEKTEKVARTIVESGRFTTVEAFLEAAAQAFMAQSCVPLPADKPTAEELKERFMPFRGKLKMSREEVVGPVIRSV</sequence>
<protein>
    <submittedName>
        <fullName evidence="1">Uncharacterized protein</fullName>
    </submittedName>
</protein>
<reference evidence="1 2" key="1">
    <citation type="submission" date="2019-02" db="EMBL/GenBank/DDBJ databases">
        <title>Deep-cultivation of Planctomycetes and their phenomic and genomic characterization uncovers novel biology.</title>
        <authorList>
            <person name="Wiegand S."/>
            <person name="Jogler M."/>
            <person name="Boedeker C."/>
            <person name="Pinto D."/>
            <person name="Vollmers J."/>
            <person name="Rivas-Marin E."/>
            <person name="Kohn T."/>
            <person name="Peeters S.H."/>
            <person name="Heuer A."/>
            <person name="Rast P."/>
            <person name="Oberbeckmann S."/>
            <person name="Bunk B."/>
            <person name="Jeske O."/>
            <person name="Meyerdierks A."/>
            <person name="Storesund J.E."/>
            <person name="Kallscheuer N."/>
            <person name="Luecker S."/>
            <person name="Lage O.M."/>
            <person name="Pohl T."/>
            <person name="Merkel B.J."/>
            <person name="Hornburger P."/>
            <person name="Mueller R.-W."/>
            <person name="Bruemmer F."/>
            <person name="Labrenz M."/>
            <person name="Spormann A.M."/>
            <person name="Op den Camp H."/>
            <person name="Overmann J."/>
            <person name="Amann R."/>
            <person name="Jetten M.S.M."/>
            <person name="Mascher T."/>
            <person name="Medema M.H."/>
            <person name="Devos D.P."/>
            <person name="Kaster A.-K."/>
            <person name="Ovreas L."/>
            <person name="Rohde M."/>
            <person name="Galperin M.Y."/>
            <person name="Jogler C."/>
        </authorList>
    </citation>
    <scope>NUCLEOTIDE SEQUENCE [LARGE SCALE GENOMIC DNA]</scope>
    <source>
        <strain evidence="1 2">Mal33</strain>
    </source>
</reference>
<gene>
    <name evidence="1" type="ORF">Mal33_31620</name>
</gene>